<sequence length="83" mass="8288">MAIERAAAPEAGGSSRLPGAHVVGTQRVPTTGFTHSVGRMPQQVPGRGGVRAGGIAGGQDDQGETGAEHGQALADFEGEPVID</sequence>
<evidence type="ECO:0000313" key="2">
    <source>
        <dbReference type="EMBL" id="GHH83995.1"/>
    </source>
</evidence>
<reference evidence="2" key="2">
    <citation type="submission" date="2020-09" db="EMBL/GenBank/DDBJ databases">
        <authorList>
            <person name="Sun Q."/>
            <person name="Ohkuma M."/>
        </authorList>
    </citation>
    <scope>NUCLEOTIDE SEQUENCE</scope>
    <source>
        <strain evidence="2">JCM 4646</strain>
    </source>
</reference>
<dbReference type="AlphaFoldDB" id="A0A919L3W7"/>
<keyword evidence="3" id="KW-1185">Reference proteome</keyword>
<dbReference type="GeneID" id="95357492"/>
<feature type="compositionally biased region" description="Gly residues" evidence="1">
    <location>
        <begin position="46"/>
        <end position="57"/>
    </location>
</feature>
<proteinExistence type="predicted"/>
<evidence type="ECO:0000313" key="3">
    <source>
        <dbReference type="Proteomes" id="UP000617734"/>
    </source>
</evidence>
<feature type="region of interest" description="Disordered" evidence="1">
    <location>
        <begin position="1"/>
        <end position="83"/>
    </location>
</feature>
<protein>
    <submittedName>
        <fullName evidence="2">Uncharacterized protein</fullName>
    </submittedName>
</protein>
<reference evidence="2" key="1">
    <citation type="journal article" date="2014" name="Int. J. Syst. Evol. Microbiol.">
        <title>Complete genome sequence of Corynebacterium casei LMG S-19264T (=DSM 44701T), isolated from a smear-ripened cheese.</title>
        <authorList>
            <consortium name="US DOE Joint Genome Institute (JGI-PGF)"/>
            <person name="Walter F."/>
            <person name="Albersmeier A."/>
            <person name="Kalinowski J."/>
            <person name="Ruckert C."/>
        </authorList>
    </citation>
    <scope>NUCLEOTIDE SEQUENCE</scope>
    <source>
        <strain evidence="2">JCM 4646</strain>
    </source>
</reference>
<dbReference type="EMBL" id="BNBO01000070">
    <property type="protein sequence ID" value="GHH83995.1"/>
    <property type="molecule type" value="Genomic_DNA"/>
</dbReference>
<gene>
    <name evidence="2" type="ORF">GCM10018781_72420</name>
</gene>
<accession>A0A919L3W7</accession>
<name>A0A919L3W7_9ACTN</name>
<organism evidence="2 3">
    <name type="scientific">Kitasatospora indigofera</name>
    <dbReference type="NCBI Taxonomy" id="67307"/>
    <lineage>
        <taxon>Bacteria</taxon>
        <taxon>Bacillati</taxon>
        <taxon>Actinomycetota</taxon>
        <taxon>Actinomycetes</taxon>
        <taxon>Kitasatosporales</taxon>
        <taxon>Streptomycetaceae</taxon>
        <taxon>Kitasatospora</taxon>
    </lineage>
</organism>
<comment type="caution">
    <text evidence="2">The sequence shown here is derived from an EMBL/GenBank/DDBJ whole genome shotgun (WGS) entry which is preliminary data.</text>
</comment>
<evidence type="ECO:0000256" key="1">
    <source>
        <dbReference type="SAM" id="MobiDB-lite"/>
    </source>
</evidence>
<dbReference type="Proteomes" id="UP000617734">
    <property type="component" value="Unassembled WGS sequence"/>
</dbReference>
<dbReference type="RefSeq" id="WP_190215163.1">
    <property type="nucleotide sequence ID" value="NZ_BNBO01000070.1"/>
</dbReference>